<name>A0A815T6X6_9BILA</name>
<proteinExistence type="predicted"/>
<comment type="caution">
    <text evidence="1">The sequence shown here is derived from an EMBL/GenBank/DDBJ whole genome shotgun (WGS) entry which is preliminary data.</text>
</comment>
<dbReference type="Proteomes" id="UP000663889">
    <property type="component" value="Unassembled WGS sequence"/>
</dbReference>
<organism evidence="1 2">
    <name type="scientific">Rotaria sordida</name>
    <dbReference type="NCBI Taxonomy" id="392033"/>
    <lineage>
        <taxon>Eukaryota</taxon>
        <taxon>Metazoa</taxon>
        <taxon>Spiralia</taxon>
        <taxon>Gnathifera</taxon>
        <taxon>Rotifera</taxon>
        <taxon>Eurotatoria</taxon>
        <taxon>Bdelloidea</taxon>
        <taxon>Philodinida</taxon>
        <taxon>Philodinidae</taxon>
        <taxon>Rotaria</taxon>
    </lineage>
</organism>
<reference evidence="1" key="1">
    <citation type="submission" date="2021-02" db="EMBL/GenBank/DDBJ databases">
        <authorList>
            <person name="Nowell W R."/>
        </authorList>
    </citation>
    <scope>NUCLEOTIDE SEQUENCE</scope>
</reference>
<sequence length="64" mass="7700">INMSSQRYKLYEEFTKQYVELFGQTESETEQSKTNDHEISIEYDYGVELIQNYESWSASEFVEQ</sequence>
<dbReference type="AlphaFoldDB" id="A0A815T6X6"/>
<protein>
    <submittedName>
        <fullName evidence="1">Uncharacterized protein</fullName>
    </submittedName>
</protein>
<accession>A0A815T6X6</accession>
<feature type="non-terminal residue" evidence="1">
    <location>
        <position position="1"/>
    </location>
</feature>
<dbReference type="EMBL" id="CAJNOU010006331">
    <property type="protein sequence ID" value="CAF1502444.1"/>
    <property type="molecule type" value="Genomic_DNA"/>
</dbReference>
<evidence type="ECO:0000313" key="1">
    <source>
        <dbReference type="EMBL" id="CAF1502444.1"/>
    </source>
</evidence>
<evidence type="ECO:0000313" key="2">
    <source>
        <dbReference type="Proteomes" id="UP000663889"/>
    </source>
</evidence>
<gene>
    <name evidence="1" type="ORF">SEV965_LOCUS36142</name>
</gene>